<dbReference type="OrthoDB" id="534666at2759"/>
<comment type="caution">
    <text evidence="1">The sequence shown here is derived from an EMBL/GenBank/DDBJ whole genome shotgun (WGS) entry which is preliminary data.</text>
</comment>
<dbReference type="EC" id="3.4.24.37" evidence="1"/>
<dbReference type="InterPro" id="IPR024080">
    <property type="entry name" value="Neurolysin/TOP_N"/>
</dbReference>
<dbReference type="EMBL" id="JANBOJ010001090">
    <property type="protein sequence ID" value="KAJ1718246.1"/>
    <property type="molecule type" value="Genomic_DNA"/>
</dbReference>
<sequence length="99" mass="10772">MVVLRAQGLAKGAVLNFARAPKDIRATANTIISRGKEIQDAVARQQQPMFTNTIAPLAKFENDYGADSSVITFLQNVSTSKSIRDASSDAEQQLSTFRI</sequence>
<dbReference type="Gene3D" id="1.20.1050.40">
    <property type="entry name" value="Endopeptidase. Chain P, domain 1"/>
    <property type="match status" value="1"/>
</dbReference>
<accession>A0A9W7XPJ7</accession>
<evidence type="ECO:0000313" key="1">
    <source>
        <dbReference type="EMBL" id="KAJ1718246.1"/>
    </source>
</evidence>
<name>A0A9W7XPJ7_9FUNG</name>
<feature type="non-terminal residue" evidence="1">
    <location>
        <position position="99"/>
    </location>
</feature>
<organism evidence="1 2">
    <name type="scientific">Coemansia erecta</name>
    <dbReference type="NCBI Taxonomy" id="147472"/>
    <lineage>
        <taxon>Eukaryota</taxon>
        <taxon>Fungi</taxon>
        <taxon>Fungi incertae sedis</taxon>
        <taxon>Zoopagomycota</taxon>
        <taxon>Kickxellomycotina</taxon>
        <taxon>Kickxellomycetes</taxon>
        <taxon>Kickxellales</taxon>
        <taxon>Kickxellaceae</taxon>
        <taxon>Coemansia</taxon>
    </lineage>
</organism>
<dbReference type="AlphaFoldDB" id="A0A9W7XPJ7"/>
<dbReference type="GO" id="GO:0004222">
    <property type="term" value="F:metalloendopeptidase activity"/>
    <property type="evidence" value="ECO:0007669"/>
    <property type="project" value="UniProtKB-EC"/>
</dbReference>
<reference evidence="1" key="1">
    <citation type="submission" date="2022-07" db="EMBL/GenBank/DDBJ databases">
        <title>Phylogenomic reconstructions and comparative analyses of Kickxellomycotina fungi.</title>
        <authorList>
            <person name="Reynolds N.K."/>
            <person name="Stajich J.E."/>
            <person name="Barry K."/>
            <person name="Grigoriev I.V."/>
            <person name="Crous P."/>
            <person name="Smith M.E."/>
        </authorList>
    </citation>
    <scope>NUCLEOTIDE SEQUENCE</scope>
    <source>
        <strain evidence="1">NBRC 32514</strain>
    </source>
</reference>
<gene>
    <name evidence="1" type="primary">PRD1_5</name>
    <name evidence="1" type="ORF">LPJ53_006609</name>
</gene>
<dbReference type="Proteomes" id="UP001149813">
    <property type="component" value="Unassembled WGS sequence"/>
</dbReference>
<keyword evidence="1" id="KW-0378">Hydrolase</keyword>
<keyword evidence="2" id="KW-1185">Reference proteome</keyword>
<evidence type="ECO:0000313" key="2">
    <source>
        <dbReference type="Proteomes" id="UP001149813"/>
    </source>
</evidence>
<protein>
    <submittedName>
        <fullName evidence="1">Metalloendopeptidase</fullName>
        <ecNumber evidence="1">3.4.24.37</ecNumber>
    </submittedName>
</protein>
<proteinExistence type="predicted"/>